<dbReference type="OrthoDB" id="2972467at2"/>
<gene>
    <name evidence="3" type="ORF">A0O34_01130</name>
</gene>
<evidence type="ECO:0000256" key="1">
    <source>
        <dbReference type="SAM" id="SignalP"/>
    </source>
</evidence>
<keyword evidence="4" id="KW-1185">Reference proteome</keyword>
<dbReference type="AlphaFoldDB" id="A0A172XQX3"/>
<organism evidence="3 4">
    <name type="scientific">Chryseobacterium glaciei</name>
    <dbReference type="NCBI Taxonomy" id="1685010"/>
    <lineage>
        <taxon>Bacteria</taxon>
        <taxon>Pseudomonadati</taxon>
        <taxon>Bacteroidota</taxon>
        <taxon>Flavobacteriia</taxon>
        <taxon>Flavobacteriales</taxon>
        <taxon>Weeksellaceae</taxon>
        <taxon>Chryseobacterium group</taxon>
        <taxon>Chryseobacterium</taxon>
    </lineage>
</organism>
<feature type="signal peptide" evidence="1">
    <location>
        <begin position="1"/>
        <end position="19"/>
    </location>
</feature>
<dbReference type="InterPro" id="IPR039380">
    <property type="entry name" value="Toxin-ParB-like"/>
</dbReference>
<reference evidence="3 4" key="1">
    <citation type="submission" date="2016-04" db="EMBL/GenBank/DDBJ databases">
        <title>Complete Genome Sequence of Chryseobacterium sp. IHBB 10212.</title>
        <authorList>
            <person name="Pal M."/>
            <person name="Swarnkar M.K."/>
            <person name="Kaushal K."/>
            <person name="Chhibber S."/>
            <person name="Singh A.K."/>
            <person name="Gulati A."/>
        </authorList>
    </citation>
    <scope>NUCLEOTIDE SEQUENCE [LARGE SCALE GENOMIC DNA]</scope>
    <source>
        <strain evidence="3 4">IHBB 10212</strain>
    </source>
</reference>
<dbReference type="Gene3D" id="2.180.10.10">
    <property type="entry name" value="RHS repeat-associated core"/>
    <property type="match status" value="1"/>
</dbReference>
<feature type="domain" description="DUF6443" evidence="2">
    <location>
        <begin position="29"/>
        <end position="142"/>
    </location>
</feature>
<protein>
    <recommendedName>
        <fullName evidence="2">DUF6443 domain-containing protein</fullName>
    </recommendedName>
</protein>
<dbReference type="RefSeq" id="WP_066750285.1">
    <property type="nucleotide sequence ID" value="NZ_CP015199.1"/>
</dbReference>
<dbReference type="PANTHER" id="PTHR32305">
    <property type="match status" value="1"/>
</dbReference>
<keyword evidence="1" id="KW-0732">Signal</keyword>
<sequence>MKKIFLFNIVLFVAGLSYAQTSTENYIQTTNCLDADCIKKAETVQYFDYLGRPKQIVSVKSSPTGKDIVSHVEYDVLGRQTKSYLPVPQAGTQNGEIYTSPLSNAPTHYGGEKIYTEKILENSPLERILQQKQVGNAWADKPVNFGYDLNTAADHVKKYDPTTNWNSTEKIYTQELPPASEYPAGQLVKNTVTDEDGNSTIEFKEGSGQTVLIRKAVSTSQNADTYYVYNEYKQLAFVIPPLASALASVSATAMDNLCYQYRYDSKSRLVEKKLPGKGWEYLVYDKQNRLVLSQDANLRSVINNFAQKGWTFIKYDSFGRVVYTGFFANTATRIAMQTAINNMVSNAGNNEQRDNNTPIIQDSENIYYTKNAFPTGSMTILSVNYYDTYPSLPSEVSIPSAVIGQQVLKQPGQSTTGKNTRTLPLASYVRNVEDKAWTKSYTYYDEKGRAIGSYALNHLGGYTKTESELDFAGLAKQTKVYHKRLNTDTEKVIIQTYTYDSQNRLLVQKHKVDNNTEEILAQNEYNELSQLKNKKVGGTNTATPLQSIDYVYNIRGWLTKINDPADLNGKLFGYEMRYNNPVNPNIASGKFNGNITEVDWKNASEDVLKRYDYSYDNLNRLQDAVYSEPNSTTPFNNNFNESLTYDLNGNISTLKRNAFPISGNTSTLVDDLIYEYTGNRLTKVRETALNNTGYEGGNNVIAYDLNGNMTDMKDKGIQAINYNYLDLPNSLSITQTNPLGKVSNTNINYLYRADGTKLRKTYNNTGDMGASISRMTDYLDGFQYSYEDNGNGMGCITCRTEVAYEAQAYKKGIIGGPLPTMPEWKLSFVPTSEGFYSFAENRYIYQYKDHLGNTRVSFAKNSAGVLQTTDTNNFYPFGLSHIGGSAASNFGNYYSYKYNGKELQETGFYDYGARFYMPDIGRWGVMDAMSEKYRRHSPYNYAVNNPIMFIDPDGNDVLYGLDAQNAVRAMQANMSTSSEASGNSNYFTGFNFNRFGDGNPPNFLERVGNFISSLFGTKKKGGEITEFGPFEKVPFDYSPDGSRLFGLIQNAYYNPMAEYREKRDNPFYNAGESSLDRSFRLMNSSHIEIMQDFGGGGYNMFGGYGRGIAVAEEMSITSKIAAEAEANGILSSQKGINPAKVAEYFEQMSNGTYKPTGGAGYIYEGKYILTDGNHRMNAAIQHGVETGNFKYVEQLINKGNFIRRNPFLDNYKVYKLPVK</sequence>
<dbReference type="KEGG" id="chh:A0O34_01130"/>
<dbReference type="InterPro" id="IPR050708">
    <property type="entry name" value="T6SS_VgrG/RHS"/>
</dbReference>
<accession>A0A172XQX3</accession>
<dbReference type="STRING" id="1685010.A0O34_01130"/>
<proteinExistence type="predicted"/>
<feature type="chain" id="PRO_5008003674" description="DUF6443 domain-containing protein" evidence="1">
    <location>
        <begin position="20"/>
        <end position="1219"/>
    </location>
</feature>
<evidence type="ECO:0000313" key="3">
    <source>
        <dbReference type="EMBL" id="ANF49245.1"/>
    </source>
</evidence>
<dbReference type="CDD" id="cd16392">
    <property type="entry name" value="toxin-ParB"/>
    <property type="match status" value="1"/>
</dbReference>
<evidence type="ECO:0000259" key="2">
    <source>
        <dbReference type="Pfam" id="PF20041"/>
    </source>
</evidence>
<dbReference type="NCBIfam" id="TIGR03696">
    <property type="entry name" value="Rhs_assc_core"/>
    <property type="match status" value="1"/>
</dbReference>
<dbReference type="InterPro" id="IPR045619">
    <property type="entry name" value="DUF6443"/>
</dbReference>
<dbReference type="InterPro" id="IPR022385">
    <property type="entry name" value="Rhs_assc_core"/>
</dbReference>
<evidence type="ECO:0000313" key="4">
    <source>
        <dbReference type="Proteomes" id="UP000077824"/>
    </source>
</evidence>
<dbReference type="Pfam" id="PF20041">
    <property type="entry name" value="DUF6443"/>
    <property type="match status" value="1"/>
</dbReference>
<dbReference type="Proteomes" id="UP000077824">
    <property type="component" value="Chromosome"/>
</dbReference>
<name>A0A172XQX3_9FLAO</name>
<dbReference type="EMBL" id="CP015199">
    <property type="protein sequence ID" value="ANF49245.1"/>
    <property type="molecule type" value="Genomic_DNA"/>
</dbReference>
<dbReference type="PANTHER" id="PTHR32305:SF15">
    <property type="entry name" value="PROTEIN RHSA-RELATED"/>
    <property type="match status" value="1"/>
</dbReference>